<dbReference type="InterPro" id="IPR011055">
    <property type="entry name" value="Dup_hybrid_motif"/>
</dbReference>
<dbReference type="GO" id="GO:0009401">
    <property type="term" value="P:phosphoenolpyruvate-dependent sugar phosphotransferase system"/>
    <property type="evidence" value="ECO:0007669"/>
    <property type="project" value="InterPro"/>
</dbReference>
<accession>A0A510XR09</accession>
<protein>
    <recommendedName>
        <fullName evidence="4">PTS EIIA type-1 domain-containing protein</fullName>
    </recommendedName>
</protein>
<dbReference type="InterPro" id="IPR001127">
    <property type="entry name" value="PTS_EIIA_1_perm"/>
</dbReference>
<dbReference type="OrthoDB" id="6336369at2"/>
<feature type="domain" description="PTS EIIA type-1" evidence="4">
    <location>
        <begin position="20"/>
        <end position="127"/>
    </location>
</feature>
<comment type="caution">
    <text evidence="5">The sequence shown here is derived from an EMBL/GenBank/DDBJ whole genome shotgun (WGS) entry which is preliminary data.</text>
</comment>
<evidence type="ECO:0000259" key="4">
    <source>
        <dbReference type="Pfam" id="PF00358"/>
    </source>
</evidence>
<dbReference type="SUPFAM" id="SSF51261">
    <property type="entry name" value="Duplicated hybrid motif"/>
    <property type="match status" value="1"/>
</dbReference>
<dbReference type="RefSeq" id="WP_089347442.1">
    <property type="nucleotide sequence ID" value="NZ_BJUM01000003.1"/>
</dbReference>
<proteinExistence type="predicted"/>
<reference evidence="5 6" key="1">
    <citation type="submission" date="2019-07" db="EMBL/GenBank/DDBJ databases">
        <title>Whole genome shotgun sequence of Pseudoalteromonas espejiana NBRC 102222.</title>
        <authorList>
            <person name="Hosoyama A."/>
            <person name="Uohara A."/>
            <person name="Ohji S."/>
            <person name="Ichikawa N."/>
        </authorList>
    </citation>
    <scope>NUCLEOTIDE SEQUENCE [LARGE SCALE GENOMIC DNA]</scope>
    <source>
        <strain evidence="5 6">NBRC 102222</strain>
    </source>
</reference>
<evidence type="ECO:0000256" key="3">
    <source>
        <dbReference type="ARBA" id="ARBA00022679"/>
    </source>
</evidence>
<dbReference type="EMBL" id="BJUM01000003">
    <property type="protein sequence ID" value="GEK53466.1"/>
    <property type="molecule type" value="Genomic_DNA"/>
</dbReference>
<evidence type="ECO:0000256" key="2">
    <source>
        <dbReference type="ARBA" id="ARBA00022597"/>
    </source>
</evidence>
<keyword evidence="2" id="KW-0762">Sugar transport</keyword>
<gene>
    <name evidence="5" type="ORF">PES01_03110</name>
</gene>
<organism evidence="5 6">
    <name type="scientific">Pseudoalteromonas espejiana</name>
    <dbReference type="NCBI Taxonomy" id="28107"/>
    <lineage>
        <taxon>Bacteria</taxon>
        <taxon>Pseudomonadati</taxon>
        <taxon>Pseudomonadota</taxon>
        <taxon>Gammaproteobacteria</taxon>
        <taxon>Alteromonadales</taxon>
        <taxon>Pseudoalteromonadaceae</taxon>
        <taxon>Pseudoalteromonas</taxon>
    </lineage>
</organism>
<evidence type="ECO:0000256" key="1">
    <source>
        <dbReference type="ARBA" id="ARBA00022448"/>
    </source>
</evidence>
<sequence>MKATAVEYLAQNKLPATAIKITSPFSGKVMDLNQHPEPFFKFSTLGPTAMVSLSNHKILAPFDGTLVQVKNAGCEFILQANNGLKVLINLSITPEQHITHTHIAQLNGSKITKGQRLAYFDLRELDAPLIGSLVLLNGHNLGSFYYSHSHVNAGVDPLLSIIKKN</sequence>
<dbReference type="AlphaFoldDB" id="A0A510XR09"/>
<dbReference type="Proteomes" id="UP000321419">
    <property type="component" value="Unassembled WGS sequence"/>
</dbReference>
<keyword evidence="6" id="KW-1185">Reference proteome</keyword>
<dbReference type="Pfam" id="PF00358">
    <property type="entry name" value="PTS_EIIA_1"/>
    <property type="match status" value="1"/>
</dbReference>
<keyword evidence="3" id="KW-0808">Transferase</keyword>
<evidence type="ECO:0000313" key="5">
    <source>
        <dbReference type="EMBL" id="GEK53466.1"/>
    </source>
</evidence>
<dbReference type="Gene3D" id="2.70.70.10">
    <property type="entry name" value="Glucose Permease (Domain IIA)"/>
    <property type="match status" value="1"/>
</dbReference>
<dbReference type="GO" id="GO:0016740">
    <property type="term" value="F:transferase activity"/>
    <property type="evidence" value="ECO:0007669"/>
    <property type="project" value="UniProtKB-KW"/>
</dbReference>
<keyword evidence="1" id="KW-0813">Transport</keyword>
<evidence type="ECO:0000313" key="6">
    <source>
        <dbReference type="Proteomes" id="UP000321419"/>
    </source>
</evidence>
<name>A0A510XR09_9GAMM</name>